<organism evidence="1 2">
    <name type="scientific">Archangium violaceum Cb vi76</name>
    <dbReference type="NCBI Taxonomy" id="1406225"/>
    <lineage>
        <taxon>Bacteria</taxon>
        <taxon>Pseudomonadati</taxon>
        <taxon>Myxococcota</taxon>
        <taxon>Myxococcia</taxon>
        <taxon>Myxococcales</taxon>
        <taxon>Cystobacterineae</taxon>
        <taxon>Archangiaceae</taxon>
        <taxon>Archangium</taxon>
    </lineage>
</organism>
<accession>A0A084T0I3</accession>
<evidence type="ECO:0000313" key="2">
    <source>
        <dbReference type="Proteomes" id="UP000028547"/>
    </source>
</evidence>
<dbReference type="AlphaFoldDB" id="A0A084T0I3"/>
<proteinExistence type="predicted"/>
<gene>
    <name evidence="1" type="ORF">Q664_03920</name>
</gene>
<dbReference type="Proteomes" id="UP000028547">
    <property type="component" value="Unassembled WGS sequence"/>
</dbReference>
<reference evidence="1 2" key="1">
    <citation type="submission" date="2014-07" db="EMBL/GenBank/DDBJ databases">
        <title>Draft Genome Sequence of Gephyronic Acid Producer, Cystobacter violaceus Strain Cb vi76.</title>
        <authorList>
            <person name="Stevens D.C."/>
            <person name="Young J."/>
            <person name="Carmichael R."/>
            <person name="Tan J."/>
            <person name="Taylor R.E."/>
        </authorList>
    </citation>
    <scope>NUCLEOTIDE SEQUENCE [LARGE SCALE GENOMIC DNA]</scope>
    <source>
        <strain evidence="1 2">Cb vi76</strain>
    </source>
</reference>
<comment type="caution">
    <text evidence="1">The sequence shown here is derived from an EMBL/GenBank/DDBJ whole genome shotgun (WGS) entry which is preliminary data.</text>
</comment>
<dbReference type="EMBL" id="JPMI01000022">
    <property type="protein sequence ID" value="KFA94218.1"/>
    <property type="molecule type" value="Genomic_DNA"/>
</dbReference>
<evidence type="ECO:0000313" key="1">
    <source>
        <dbReference type="EMBL" id="KFA94218.1"/>
    </source>
</evidence>
<protein>
    <submittedName>
        <fullName evidence="1">Uncharacterized protein</fullName>
    </submittedName>
</protein>
<sequence length="134" mass="14214">MRKLPSPSVTTICSPMRLGEVAVTTTSGTGFFVSAATTVPMMTLSARAGAESSRRTQQRALLRACFIVGATSDNGETRPIIRMWPSWCLMRGSALHHRFITHARTRSGAAPVFVPGTALSTTGQAPLASPLPSE</sequence>
<name>A0A084T0I3_9BACT</name>